<dbReference type="Pfam" id="PF00078">
    <property type="entry name" value="RVT_1"/>
    <property type="match status" value="1"/>
</dbReference>
<keyword evidence="5" id="KW-1185">Reference proteome</keyword>
<dbReference type="Proteomes" id="UP000694240">
    <property type="component" value="Chromosome 9"/>
</dbReference>
<reference evidence="4 5" key="1">
    <citation type="submission" date="2020-12" db="EMBL/GenBank/DDBJ databases">
        <title>Concerted genomic and epigenomic changes stabilize Arabidopsis allopolyploids.</title>
        <authorList>
            <person name="Chen Z."/>
        </authorList>
    </citation>
    <scope>NUCLEOTIDE SEQUENCE [LARGE SCALE GENOMIC DNA]</scope>
    <source>
        <strain evidence="4">Allo738</strain>
        <tissue evidence="4">Leaf</tissue>
    </source>
</reference>
<evidence type="ECO:0000313" key="5">
    <source>
        <dbReference type="Proteomes" id="UP000694240"/>
    </source>
</evidence>
<accession>A0A8T2A2A9</accession>
<dbReference type="InterPro" id="IPR000477">
    <property type="entry name" value="RT_dom"/>
</dbReference>
<dbReference type="PANTHER" id="PTHR33116:SF80">
    <property type="entry name" value="REVERSE TRANSCRIPTASE ZINC-BINDING DOMAIN-CONTAINING PROTEIN"/>
    <property type="match status" value="1"/>
</dbReference>
<dbReference type="PANTHER" id="PTHR33116">
    <property type="entry name" value="REVERSE TRANSCRIPTASE ZINC-BINDING DOMAIN-CONTAINING PROTEIN-RELATED-RELATED"/>
    <property type="match status" value="1"/>
</dbReference>
<keyword evidence="4" id="KW-0808">Transferase</keyword>
<feature type="compositionally biased region" description="Basic and acidic residues" evidence="1">
    <location>
        <begin position="351"/>
        <end position="361"/>
    </location>
</feature>
<dbReference type="Pfam" id="PF13966">
    <property type="entry name" value="zf-RVT"/>
    <property type="match status" value="1"/>
</dbReference>
<keyword evidence="4" id="KW-0695">RNA-directed DNA polymerase</keyword>
<feature type="compositionally biased region" description="Low complexity" evidence="1">
    <location>
        <begin position="21"/>
        <end position="35"/>
    </location>
</feature>
<keyword evidence="4" id="KW-0548">Nucleotidyltransferase</keyword>
<feature type="region of interest" description="Disordered" evidence="1">
    <location>
        <begin position="1"/>
        <end position="45"/>
    </location>
</feature>
<feature type="compositionally biased region" description="Low complexity" evidence="1">
    <location>
        <begin position="365"/>
        <end position="377"/>
    </location>
</feature>
<feature type="compositionally biased region" description="Basic residues" evidence="1">
    <location>
        <begin position="264"/>
        <end position="282"/>
    </location>
</feature>
<protein>
    <submittedName>
        <fullName evidence="4">Reverse transcriptase zinc-binding domain</fullName>
    </submittedName>
</protein>
<feature type="region of interest" description="Disordered" evidence="1">
    <location>
        <begin position="260"/>
        <end position="285"/>
    </location>
</feature>
<name>A0A8T2A2A9_9BRAS</name>
<evidence type="ECO:0000259" key="3">
    <source>
        <dbReference type="Pfam" id="PF13966"/>
    </source>
</evidence>
<comment type="caution">
    <text evidence="4">The sequence shown here is derived from an EMBL/GenBank/DDBJ whole genome shotgun (WGS) entry which is preliminary data.</text>
</comment>
<gene>
    <name evidence="4" type="ORF">ISN45_Aa04g002110</name>
</gene>
<evidence type="ECO:0000259" key="2">
    <source>
        <dbReference type="Pfam" id="PF00078"/>
    </source>
</evidence>
<feature type="domain" description="Reverse transcriptase zinc-binding" evidence="3">
    <location>
        <begin position="1266"/>
        <end position="1350"/>
    </location>
</feature>
<organism evidence="4 5">
    <name type="scientific">Arabidopsis thaliana x Arabidopsis arenosa</name>
    <dbReference type="NCBI Taxonomy" id="1240361"/>
    <lineage>
        <taxon>Eukaryota</taxon>
        <taxon>Viridiplantae</taxon>
        <taxon>Streptophyta</taxon>
        <taxon>Embryophyta</taxon>
        <taxon>Tracheophyta</taxon>
        <taxon>Spermatophyta</taxon>
        <taxon>Magnoliopsida</taxon>
        <taxon>eudicotyledons</taxon>
        <taxon>Gunneridae</taxon>
        <taxon>Pentapetalae</taxon>
        <taxon>rosids</taxon>
        <taxon>malvids</taxon>
        <taxon>Brassicales</taxon>
        <taxon>Brassicaceae</taxon>
        <taxon>Camelineae</taxon>
        <taxon>Arabidopsis</taxon>
    </lineage>
</organism>
<proteinExistence type="predicted"/>
<dbReference type="InterPro" id="IPR026960">
    <property type="entry name" value="RVT-Znf"/>
</dbReference>
<feature type="domain" description="Reverse transcriptase" evidence="2">
    <location>
        <begin position="798"/>
        <end position="918"/>
    </location>
</feature>
<evidence type="ECO:0000256" key="1">
    <source>
        <dbReference type="SAM" id="MobiDB-lite"/>
    </source>
</evidence>
<feature type="region of interest" description="Disordered" evidence="1">
    <location>
        <begin position="351"/>
        <end position="377"/>
    </location>
</feature>
<dbReference type="EMBL" id="JAEFBK010000009">
    <property type="protein sequence ID" value="KAG7567328.1"/>
    <property type="molecule type" value="Genomic_DNA"/>
</dbReference>
<evidence type="ECO:0000313" key="4">
    <source>
        <dbReference type="EMBL" id="KAG7567328.1"/>
    </source>
</evidence>
<dbReference type="CDD" id="cd01650">
    <property type="entry name" value="RT_nLTR_like"/>
    <property type="match status" value="1"/>
</dbReference>
<dbReference type="GO" id="GO:0003964">
    <property type="term" value="F:RNA-directed DNA polymerase activity"/>
    <property type="evidence" value="ECO:0007669"/>
    <property type="project" value="UniProtKB-KW"/>
</dbReference>
<sequence>MKIIGPSLNLPPDPPDPSPPLSLNASPAVIATSSSSPPPASIPVNELSTAAPSYAERFKASLRNLRKVSSPVIMEEGNPVVQAPDSVLLRRRICGKDLETAPTWAVLHNVPPQMYSLDGISVIASAIGEPLHTEKSRLDPYNFGNTKVKVEISLHKSPPATIIVRDSQQNSVLVKVTYPRLPPKCSNCERFGHLLNRCPRPLMKKTGVAGLKNALAPSGSAIAISQLPLGKAAGKFQSQEWRVVGSSNQAKTSLPVKVASEPHKRTRIRSASRRRSKERSRKVKEVTPEVNEVTAEVPWTLVVPKKKGKEKTGQLVGPRKQIPGVMSVRKLAKLESKIFFSNKKLADKAQAKLSGPERYRIDTASTSSQPSRGSPSRYVRSWVNKHKPILGSLLETHVSEENADQILQATFPGWRGAMNYEFAENGDYNQILSASEHHSIIPHALPIAGMSEFMDCLVSNELFDMPSRGAFYTWSNGRDEDHVLRKLDRALINEHWSEAFPESLAVFEPPGDSDHSPCLVSTSSNIQRSNKSYKYFSFISTHPQFKEAMTEAWNVEVTVGSKLFTFGQRMRNVKASCKRLNRTGFSNIQQRTRESLDTLLAIQSDLMSSPTDFLFRAEFVARKKWNFFSKAQESFYRQKSRIRWMKDGDANTTFFHKSVIANQGRNCIKYLRGDDNEKIENLDQIKDLLVSYYKNLLGTENNGLTPMPIEEIRDLVTFRCMPALAAQLLQVPSEAEIRRTVASMPKNKAPGPDGFPVEFLWEAWDVVGNDTVAAIQNFFSTGHLPRGFNATAITLIPKVPGTDTLTQFRPISCCNSVYKVIARLLKQKLKLFISEAVQGNQVGFVQGRQLCENVLLASELVTNFNIPADTTRGCLQVDLAKAYDNLNWQFLSNVLNAINLPAQFIDWIQECFTTPSFSIAFNGELIDDILIFFDGKEESLCGILHILEEFRLSSGLGINKNKTSLFLDGGDFQEIQSLAARLGVSHGALPVRYLGVSLSSCKMKKQDFQPLIDRIHARFNGWTVKHLSFAGRLQLIQSVIYSTITFWASIFILPNKCLEEIESMCSAFLWKGTTSSARGAKVSWDSVCTPKKCGGLGLKRLVHWNKVLGLKLIWMIFAAGGSLWVSWIRRNLIGARCFWEMENINSGSWIWKSLCKLRALARPFIICEIGSRVTCNFWTDNWTSLGPLIELTGPLGPRVTGLPITAVVADALLGNQLRISLSRSRSPIIQLLMDCLPPSSLVNRLEDADDDVYLWKIGDRQASNVFSTSHTWDHLHPPGLGVDWYDSVWFSGRIPKHSFITWLNARHRLQTRDRMIRWNMAVPPACLLCNLEDESRQHLFFDCSYYADIWKYFCDKAHVSPPNLFDDGVRWMKNPCRDKNTALILQLAFQASIYYIWKERNSRLHISSSKPDAAIILEIKSILRCHLDPLTRAQKIIPPAPTLLVTWFGVFQ</sequence>
<feature type="compositionally biased region" description="Pro residues" evidence="1">
    <location>
        <begin position="9"/>
        <end position="20"/>
    </location>
</feature>